<name>A0A1H7ZE12_STRJI</name>
<dbReference type="PANTHER" id="PTHR34293">
    <property type="entry name" value="HTH-TYPE TRANSCRIPTIONAL REGULATOR TRMBL2"/>
    <property type="match status" value="1"/>
</dbReference>
<dbReference type="Gene3D" id="3.30.870.10">
    <property type="entry name" value="Endonuclease Chain A"/>
    <property type="match status" value="1"/>
</dbReference>
<dbReference type="GO" id="GO:0006355">
    <property type="term" value="P:regulation of DNA-templated transcription"/>
    <property type="evidence" value="ECO:0007669"/>
    <property type="project" value="InterPro"/>
</dbReference>
<keyword evidence="3" id="KW-1185">Reference proteome</keyword>
<dbReference type="PANTHER" id="PTHR34293:SF1">
    <property type="entry name" value="HTH-TYPE TRANSCRIPTIONAL REGULATOR TRMBL2"/>
    <property type="match status" value="1"/>
</dbReference>
<dbReference type="Proteomes" id="UP000183015">
    <property type="component" value="Unassembled WGS sequence"/>
</dbReference>
<reference evidence="3" key="1">
    <citation type="submission" date="2016-10" db="EMBL/GenBank/DDBJ databases">
        <authorList>
            <person name="Varghese N."/>
        </authorList>
    </citation>
    <scope>NUCLEOTIDE SEQUENCE [LARGE SCALE GENOMIC DNA]</scope>
    <source>
        <strain evidence="3">DSM 45096 / BCRC 16803 / CGMCC 4.1857 / CIP 109030 / JCM 12277 / KCTC 19219 / NBRC 100920 / 33214</strain>
    </source>
</reference>
<evidence type="ECO:0000313" key="2">
    <source>
        <dbReference type="EMBL" id="SEM56576.1"/>
    </source>
</evidence>
<dbReference type="SUPFAM" id="SSF46894">
    <property type="entry name" value="C-terminal effector domain of the bipartite response regulators"/>
    <property type="match status" value="1"/>
</dbReference>
<dbReference type="SMART" id="SM00421">
    <property type="entry name" value="HTH_LUXR"/>
    <property type="match status" value="1"/>
</dbReference>
<evidence type="ECO:0000259" key="1">
    <source>
        <dbReference type="PROSITE" id="PS50043"/>
    </source>
</evidence>
<dbReference type="Gene3D" id="1.10.10.10">
    <property type="entry name" value="Winged helix-like DNA-binding domain superfamily/Winged helix DNA-binding domain"/>
    <property type="match status" value="1"/>
</dbReference>
<dbReference type="Pfam" id="PF00196">
    <property type="entry name" value="GerE"/>
    <property type="match status" value="1"/>
</dbReference>
<dbReference type="InterPro" id="IPR036388">
    <property type="entry name" value="WH-like_DNA-bd_sf"/>
</dbReference>
<accession>A0A1H7ZE12</accession>
<dbReference type="InterPro" id="IPR051797">
    <property type="entry name" value="TrmB-like"/>
</dbReference>
<dbReference type="eggNOG" id="COG2197">
    <property type="taxonomic scope" value="Bacteria"/>
</dbReference>
<dbReference type="InterPro" id="IPR000792">
    <property type="entry name" value="Tscrpt_reg_LuxR_C"/>
</dbReference>
<dbReference type="STRING" id="235985.SAMN05414137_13458"/>
<dbReference type="InterPro" id="IPR016032">
    <property type="entry name" value="Sig_transdc_resp-reg_C-effctor"/>
</dbReference>
<dbReference type="EMBL" id="FOAZ01000034">
    <property type="protein sequence ID" value="SEM56576.1"/>
    <property type="molecule type" value="Genomic_DNA"/>
</dbReference>
<feature type="domain" description="HTH luxR-type" evidence="1">
    <location>
        <begin position="257"/>
        <end position="323"/>
    </location>
</feature>
<evidence type="ECO:0000313" key="3">
    <source>
        <dbReference type="Proteomes" id="UP000183015"/>
    </source>
</evidence>
<dbReference type="CDD" id="cd06170">
    <property type="entry name" value="LuxR_C_like"/>
    <property type="match status" value="1"/>
</dbReference>
<dbReference type="AlphaFoldDB" id="A0A1H7ZE12"/>
<dbReference type="RefSeq" id="WP_042442564.1">
    <property type="nucleotide sequence ID" value="NZ_BBPN01000003.1"/>
</dbReference>
<organism evidence="2 3">
    <name type="scientific">Streptacidiphilus jiangxiensis</name>
    <dbReference type="NCBI Taxonomy" id="235985"/>
    <lineage>
        <taxon>Bacteria</taxon>
        <taxon>Bacillati</taxon>
        <taxon>Actinomycetota</taxon>
        <taxon>Actinomycetes</taxon>
        <taxon>Kitasatosporales</taxon>
        <taxon>Streptomycetaceae</taxon>
        <taxon>Streptacidiphilus</taxon>
    </lineage>
</organism>
<gene>
    <name evidence="2" type="ORF">SAMN05414137_13458</name>
</gene>
<dbReference type="OrthoDB" id="3847827at2"/>
<protein>
    <submittedName>
        <fullName evidence="2">Regulatory protein, luxR family</fullName>
    </submittedName>
</protein>
<sequence>MQAGDADAAGDCTRNGAGICEAGMRVYQQAWADGGAPTAATPKCLTRLGLVHALADDPNTVVPMPPDIAAADLSRPLEEAISEQQEQLSKLRRAVAEAEPVYREFLDRSRPAIRQLSGAATISTALAEAVDSCRFELLTAQPGGGRPAEILEQALTRDLALSARGVRQRTLYQHTVRNHPPTRAYIQRVSEHGAQVRTINQVFDRLIICDRAIAFVPAGPDRQHSALVINTPSLVDYLVKVFEYMWDHAVTLSVEPGGGRPELLTDRVRRDVIRLVVDGCTDAGIAHKLGISTRTVSKHIQRVSEELGSRSRAQLGYLVHAEGWFRDE</sequence>
<dbReference type="PROSITE" id="PS50043">
    <property type="entry name" value="HTH_LUXR_2"/>
    <property type="match status" value="1"/>
</dbReference>
<dbReference type="GO" id="GO:0003677">
    <property type="term" value="F:DNA binding"/>
    <property type="evidence" value="ECO:0007669"/>
    <property type="project" value="InterPro"/>
</dbReference>
<proteinExistence type="predicted"/>